<dbReference type="PaxDb" id="9796-ENSECAP00000010484"/>
<keyword evidence="2" id="KW-0539">Nucleus</keyword>
<proteinExistence type="inferred from homology"/>
<dbReference type="SMART" id="SM00948">
    <property type="entry name" value="Proteasome_A_N"/>
    <property type="match status" value="1"/>
</dbReference>
<reference evidence="4" key="2">
    <citation type="submission" date="2025-08" db="UniProtKB">
        <authorList>
            <consortium name="Ensembl"/>
        </authorList>
    </citation>
    <scope>IDENTIFICATION</scope>
    <source>
        <strain evidence="4">Thoroughbred</strain>
    </source>
</reference>
<dbReference type="InterPro" id="IPR001353">
    <property type="entry name" value="Proteasome_sua/b"/>
</dbReference>
<comment type="subcellular location">
    <subcellularLocation>
        <location evidence="2">Cytoplasm</location>
    </subcellularLocation>
    <subcellularLocation>
        <location evidence="2">Nucleus</location>
    </subcellularLocation>
</comment>
<name>F6PQ40_HORSE</name>
<evidence type="ECO:0000313" key="5">
    <source>
        <dbReference type="Proteomes" id="UP000002281"/>
    </source>
</evidence>
<dbReference type="Proteomes" id="UP000002281">
    <property type="component" value="Chromosome 8"/>
</dbReference>
<dbReference type="FunFam" id="3.60.20.10:FF:000063">
    <property type="entry name" value="Proteasome subunit alpha type"/>
    <property type="match status" value="1"/>
</dbReference>
<dbReference type="SUPFAM" id="SSF56235">
    <property type="entry name" value="N-terminal nucleophile aminohydrolases (Ntn hydrolases)"/>
    <property type="match status" value="1"/>
</dbReference>
<evidence type="ECO:0000259" key="3">
    <source>
        <dbReference type="PROSITE" id="PS00388"/>
    </source>
</evidence>
<dbReference type="Ensembl" id="ENSECAT00000013230.2">
    <property type="protein sequence ID" value="ENSECAP00000010484.2"/>
    <property type="gene ID" value="ENSECAG00000012783.2"/>
</dbReference>
<dbReference type="OMA" id="NDEIICH"/>
<accession>F6PQ40</accession>
<comment type="similarity">
    <text evidence="2">Belongs to the peptidase T1A family.</text>
</comment>
<sequence>NKYDNDLTVWSPLGKIHQIEYAMEAVKQGSATAGLKLKTHTGSAPRCQSLKKKKIPHADNHSGISVGGLAADARLLCNSLHLECLDSRFVFDRPLPVSLLVSLTGSKIQIPRQQCGWRPYGVRLLIAGYDDRGPYVFQTYPHANYFDCRAMTIGTHTQSARTDLERHMSEFMECNLDELVKRGVCALLKTLPAEQCLKTIFPLELLVKTGVYDL</sequence>
<dbReference type="PANTHER" id="PTHR11599">
    <property type="entry name" value="PROTEASOME SUBUNIT ALPHA/BETA"/>
    <property type="match status" value="1"/>
</dbReference>
<reference evidence="4 5" key="1">
    <citation type="journal article" date="2009" name="Science">
        <title>Genome sequence, comparative analysis, and population genetics of the domestic horse.</title>
        <authorList>
            <consortium name="Broad Institute Genome Sequencing Platform"/>
            <consortium name="Broad Institute Whole Genome Assembly Team"/>
            <person name="Wade C.M."/>
            <person name="Giulotto E."/>
            <person name="Sigurdsson S."/>
            <person name="Zoli M."/>
            <person name="Gnerre S."/>
            <person name="Imsland F."/>
            <person name="Lear T.L."/>
            <person name="Adelson D.L."/>
            <person name="Bailey E."/>
            <person name="Bellone R.R."/>
            <person name="Bloecker H."/>
            <person name="Distl O."/>
            <person name="Edgar R.C."/>
            <person name="Garber M."/>
            <person name="Leeb T."/>
            <person name="Mauceli E."/>
            <person name="MacLeod J.N."/>
            <person name="Penedo M.C.T."/>
            <person name="Raison J.M."/>
            <person name="Sharpe T."/>
            <person name="Vogel J."/>
            <person name="Andersson L."/>
            <person name="Antczak D.F."/>
            <person name="Biagi T."/>
            <person name="Binns M.M."/>
            <person name="Chowdhary B.P."/>
            <person name="Coleman S.J."/>
            <person name="Della Valle G."/>
            <person name="Fryc S."/>
            <person name="Guerin G."/>
            <person name="Hasegawa T."/>
            <person name="Hill E.W."/>
            <person name="Jurka J."/>
            <person name="Kiialainen A."/>
            <person name="Lindgren G."/>
            <person name="Liu J."/>
            <person name="Magnani E."/>
            <person name="Mickelson J.R."/>
            <person name="Murray J."/>
            <person name="Nergadze S.G."/>
            <person name="Onofrio R."/>
            <person name="Pedroni S."/>
            <person name="Piras M.F."/>
            <person name="Raudsepp T."/>
            <person name="Rocchi M."/>
            <person name="Roeed K.H."/>
            <person name="Ryder O.A."/>
            <person name="Searle S."/>
            <person name="Skow L."/>
            <person name="Swinburne J.E."/>
            <person name="Syvaenen A.C."/>
            <person name="Tozaki T."/>
            <person name="Valberg S.J."/>
            <person name="Vaudin M."/>
            <person name="White J.R."/>
            <person name="Zody M.C."/>
            <person name="Lander E.S."/>
            <person name="Lindblad-Toh K."/>
        </authorList>
    </citation>
    <scope>NUCLEOTIDE SEQUENCE [LARGE SCALE GENOMIC DNA]</scope>
    <source>
        <strain evidence="4 5">Thoroughbred</strain>
    </source>
</reference>
<dbReference type="AlphaFoldDB" id="F6PQ40"/>
<dbReference type="Gene3D" id="3.60.20.10">
    <property type="entry name" value="Glutamine Phosphoribosylpyrophosphate, subunit 1, domain 1"/>
    <property type="match status" value="1"/>
</dbReference>
<keyword evidence="2" id="KW-0963">Cytoplasm</keyword>
<evidence type="ECO:0000256" key="1">
    <source>
        <dbReference type="ARBA" id="ARBA00022942"/>
    </source>
</evidence>
<dbReference type="STRING" id="9796.ENSECAP00000010484"/>
<organism evidence="4 5">
    <name type="scientific">Equus caballus</name>
    <name type="common">Horse</name>
    <dbReference type="NCBI Taxonomy" id="9796"/>
    <lineage>
        <taxon>Eukaryota</taxon>
        <taxon>Metazoa</taxon>
        <taxon>Chordata</taxon>
        <taxon>Craniata</taxon>
        <taxon>Vertebrata</taxon>
        <taxon>Euteleostomi</taxon>
        <taxon>Mammalia</taxon>
        <taxon>Eutheria</taxon>
        <taxon>Laurasiatheria</taxon>
        <taxon>Perissodactyla</taxon>
        <taxon>Equidae</taxon>
        <taxon>Equus</taxon>
    </lineage>
</organism>
<dbReference type="InterPro" id="IPR000426">
    <property type="entry name" value="Proteasome_asu_N"/>
</dbReference>
<protein>
    <recommendedName>
        <fullName evidence="2">Proteasome subunit alpha type</fullName>
    </recommendedName>
</protein>
<dbReference type="GO" id="GO:0019773">
    <property type="term" value="C:proteasome core complex, alpha-subunit complex"/>
    <property type="evidence" value="ECO:0000318"/>
    <property type="project" value="GO_Central"/>
</dbReference>
<reference evidence="4" key="3">
    <citation type="submission" date="2025-09" db="UniProtKB">
        <authorList>
            <consortium name="Ensembl"/>
        </authorList>
    </citation>
    <scope>IDENTIFICATION</scope>
    <source>
        <strain evidence="4">Thoroughbred</strain>
    </source>
</reference>
<dbReference type="InterPro" id="IPR050115">
    <property type="entry name" value="Proteasome_alpha"/>
</dbReference>
<dbReference type="HOGENOM" id="CLU_1485315_0_0_1"/>
<dbReference type="GO" id="GO:0005634">
    <property type="term" value="C:nucleus"/>
    <property type="evidence" value="ECO:0000318"/>
    <property type="project" value="GO_Central"/>
</dbReference>
<dbReference type="Pfam" id="PF00227">
    <property type="entry name" value="Proteasome"/>
    <property type="match status" value="1"/>
</dbReference>
<dbReference type="GO" id="GO:0043161">
    <property type="term" value="P:proteasome-mediated ubiquitin-dependent protein catabolic process"/>
    <property type="evidence" value="ECO:0000318"/>
    <property type="project" value="GO_Central"/>
</dbReference>
<dbReference type="PROSITE" id="PS00388">
    <property type="entry name" value="PROTEASOME_ALPHA_1"/>
    <property type="match status" value="1"/>
</dbReference>
<dbReference type="InterPro" id="IPR029055">
    <property type="entry name" value="Ntn_hydrolases_N"/>
</dbReference>
<evidence type="ECO:0000313" key="4">
    <source>
        <dbReference type="Ensembl" id="ENSECAP00000010484.2"/>
    </source>
</evidence>
<dbReference type="InParanoid" id="F6PQ40"/>
<dbReference type="GO" id="GO:0005737">
    <property type="term" value="C:cytoplasm"/>
    <property type="evidence" value="ECO:0007669"/>
    <property type="project" value="UniProtKB-SubCell"/>
</dbReference>
<dbReference type="Bgee" id="ENSECAG00000012783">
    <property type="expression patterns" value="Expressed in synovial membrane of synovial joint"/>
</dbReference>
<evidence type="ECO:0000256" key="2">
    <source>
        <dbReference type="RuleBase" id="RU000551"/>
    </source>
</evidence>
<feature type="domain" description="Proteasome alpha-type subunits" evidence="3">
    <location>
        <begin position="3"/>
        <end position="25"/>
    </location>
</feature>
<dbReference type="SMR" id="F6PQ40"/>
<keyword evidence="5" id="KW-1185">Reference proteome</keyword>
<dbReference type="Pfam" id="PF10584">
    <property type="entry name" value="Proteasome_A_N"/>
    <property type="match status" value="1"/>
</dbReference>
<dbReference type="GeneTree" id="ENSGT00550000074855"/>
<keyword evidence="1 2" id="KW-0647">Proteasome</keyword>
<comment type="subunit">
    <text evidence="2">The 26S proteasome consists of a 20S proteasome core and two 19S regulatory subunits.</text>
</comment>